<dbReference type="EC" id="2.7.7.7" evidence="1"/>
<keyword evidence="3 9" id="KW-0808">Transferase</keyword>
<evidence type="ECO:0000259" key="8">
    <source>
        <dbReference type="Pfam" id="PF09115"/>
    </source>
</evidence>
<proteinExistence type="predicted"/>
<evidence type="ECO:0000313" key="10">
    <source>
        <dbReference type="Proteomes" id="UP000254465"/>
    </source>
</evidence>
<dbReference type="Proteomes" id="UP000254465">
    <property type="component" value="Unassembled WGS sequence"/>
</dbReference>
<comment type="catalytic activity">
    <reaction evidence="7">
        <text>DNA(n) + a 2'-deoxyribonucleoside 5'-triphosphate = DNA(n+1) + diphosphate</text>
        <dbReference type="Rhea" id="RHEA:22508"/>
        <dbReference type="Rhea" id="RHEA-COMP:17339"/>
        <dbReference type="Rhea" id="RHEA-COMP:17340"/>
        <dbReference type="ChEBI" id="CHEBI:33019"/>
        <dbReference type="ChEBI" id="CHEBI:61560"/>
        <dbReference type="ChEBI" id="CHEBI:173112"/>
        <dbReference type="EC" id="2.7.7.7"/>
    </reaction>
</comment>
<evidence type="ECO:0000256" key="2">
    <source>
        <dbReference type="ARBA" id="ARBA00014363"/>
    </source>
</evidence>
<sequence length="336" mass="38718">MLMLRYPWLQPYYDKIINAFEQGYGHHALLFKTEQGIGGDELVHQVAGWLMCQSPEDYQPCGHCHSCQLFNAGNHPDFYVLESIENKDIGIDQIREVNEKVSQRSQQNGNKVVWIKQADRLTEAAANALLKTLEEPTDSTYFLLQVDLSARLLATIYSRSQPWLISLPCEAEAMAWLATQVAEKTEEKTAEIRTALQVSHGRPLEALAMLEQGLLENRKRLLRQFWLFYTRRSPLELLPHFEKERVFQQLDWLCAFLADALKIKLNVPATWVQADFLQAIKQFNQKQTAQGLLKANQIMQQVRSDLMQINAVNQELILLDGLTRLITEVFEPQQNH</sequence>
<keyword evidence="5" id="KW-0235">DNA replication</keyword>
<dbReference type="InterPro" id="IPR015199">
    <property type="entry name" value="DNA_pol_III_delta_C"/>
</dbReference>
<dbReference type="NCBIfam" id="NF005362">
    <property type="entry name" value="PRK06871.1"/>
    <property type="match status" value="1"/>
</dbReference>
<evidence type="ECO:0000256" key="1">
    <source>
        <dbReference type="ARBA" id="ARBA00012417"/>
    </source>
</evidence>
<dbReference type="GO" id="GO:0008408">
    <property type="term" value="F:3'-5' exonuclease activity"/>
    <property type="evidence" value="ECO:0007669"/>
    <property type="project" value="InterPro"/>
</dbReference>
<feature type="domain" description="DNA polymerase III delta subunit C-terminal" evidence="8">
    <location>
        <begin position="213"/>
        <end position="325"/>
    </location>
</feature>
<accession>A0A377IC12</accession>
<dbReference type="SUPFAM" id="SSF52540">
    <property type="entry name" value="P-loop containing nucleoside triphosphate hydrolases"/>
    <property type="match status" value="1"/>
</dbReference>
<dbReference type="InterPro" id="IPR050238">
    <property type="entry name" value="DNA_Rep/Repair_Clamp_Loader"/>
</dbReference>
<keyword evidence="6" id="KW-0239">DNA-directed DNA polymerase</keyword>
<dbReference type="Pfam" id="PF09115">
    <property type="entry name" value="DNApol3-delta_C"/>
    <property type="match status" value="1"/>
</dbReference>
<dbReference type="Gene3D" id="1.20.272.10">
    <property type="match status" value="1"/>
</dbReference>
<dbReference type="Pfam" id="PF13177">
    <property type="entry name" value="DNA_pol3_delta2"/>
    <property type="match status" value="1"/>
</dbReference>
<evidence type="ECO:0000256" key="4">
    <source>
        <dbReference type="ARBA" id="ARBA00022695"/>
    </source>
</evidence>
<dbReference type="AlphaFoldDB" id="A0A377IC12"/>
<name>A0A377IC12_AVIPA</name>
<gene>
    <name evidence="9" type="primary">holB</name>
    <name evidence="9" type="ORF">NCTC11296_02809</name>
</gene>
<evidence type="ECO:0000313" key="9">
    <source>
        <dbReference type="EMBL" id="STO72865.1"/>
    </source>
</evidence>
<dbReference type="InterPro" id="IPR027417">
    <property type="entry name" value="P-loop_NTPase"/>
</dbReference>
<evidence type="ECO:0000256" key="3">
    <source>
        <dbReference type="ARBA" id="ARBA00022679"/>
    </source>
</evidence>
<dbReference type="SUPFAM" id="SSF48019">
    <property type="entry name" value="post-AAA+ oligomerization domain-like"/>
    <property type="match status" value="1"/>
</dbReference>
<keyword evidence="4 9" id="KW-0548">Nucleotidyltransferase</keyword>
<dbReference type="GO" id="GO:0003677">
    <property type="term" value="F:DNA binding"/>
    <property type="evidence" value="ECO:0007669"/>
    <property type="project" value="InterPro"/>
</dbReference>
<evidence type="ECO:0000256" key="6">
    <source>
        <dbReference type="ARBA" id="ARBA00022932"/>
    </source>
</evidence>
<dbReference type="PANTHER" id="PTHR11669:SF8">
    <property type="entry name" value="DNA POLYMERASE III SUBUNIT DELTA"/>
    <property type="match status" value="1"/>
</dbReference>
<dbReference type="InterPro" id="IPR004622">
    <property type="entry name" value="DNA_pol_HolB"/>
</dbReference>
<evidence type="ECO:0000256" key="7">
    <source>
        <dbReference type="ARBA" id="ARBA00049244"/>
    </source>
</evidence>
<dbReference type="EMBL" id="UGHK01000002">
    <property type="protein sequence ID" value="STO72865.1"/>
    <property type="molecule type" value="Genomic_DNA"/>
</dbReference>
<dbReference type="NCBIfam" id="TIGR00678">
    <property type="entry name" value="holB"/>
    <property type="match status" value="1"/>
</dbReference>
<dbReference type="GO" id="GO:0009360">
    <property type="term" value="C:DNA polymerase III complex"/>
    <property type="evidence" value="ECO:0007669"/>
    <property type="project" value="InterPro"/>
</dbReference>
<dbReference type="PANTHER" id="PTHR11669">
    <property type="entry name" value="REPLICATION FACTOR C / DNA POLYMERASE III GAMMA-TAU SUBUNIT"/>
    <property type="match status" value="1"/>
</dbReference>
<dbReference type="GO" id="GO:0003887">
    <property type="term" value="F:DNA-directed DNA polymerase activity"/>
    <property type="evidence" value="ECO:0007669"/>
    <property type="project" value="UniProtKB-KW"/>
</dbReference>
<evidence type="ECO:0000256" key="5">
    <source>
        <dbReference type="ARBA" id="ARBA00022705"/>
    </source>
</evidence>
<dbReference type="InterPro" id="IPR008921">
    <property type="entry name" value="DNA_pol3_clamp-load_cplx_C"/>
</dbReference>
<organism evidence="9 10">
    <name type="scientific">Avibacterium paragallinarum</name>
    <name type="common">Haemophilus gallinarum</name>
    <dbReference type="NCBI Taxonomy" id="728"/>
    <lineage>
        <taxon>Bacteria</taxon>
        <taxon>Pseudomonadati</taxon>
        <taxon>Pseudomonadota</taxon>
        <taxon>Gammaproteobacteria</taxon>
        <taxon>Pasteurellales</taxon>
        <taxon>Pasteurellaceae</taxon>
        <taxon>Avibacterium</taxon>
    </lineage>
</organism>
<reference evidence="9 10" key="1">
    <citation type="submission" date="2018-06" db="EMBL/GenBank/DDBJ databases">
        <authorList>
            <consortium name="Pathogen Informatics"/>
            <person name="Doyle S."/>
        </authorList>
    </citation>
    <scope>NUCLEOTIDE SEQUENCE [LARGE SCALE GENOMIC DNA]</scope>
    <source>
        <strain evidence="9 10">NCTC11296</strain>
    </source>
</reference>
<protein>
    <recommendedName>
        <fullName evidence="2">DNA polymerase III subunit delta'</fullName>
        <ecNumber evidence="1">2.7.7.7</ecNumber>
    </recommendedName>
</protein>
<dbReference type="Gene3D" id="3.40.50.300">
    <property type="entry name" value="P-loop containing nucleotide triphosphate hydrolases"/>
    <property type="match status" value="1"/>
</dbReference>
<dbReference type="GO" id="GO:0006261">
    <property type="term" value="P:DNA-templated DNA replication"/>
    <property type="evidence" value="ECO:0007669"/>
    <property type="project" value="TreeGrafter"/>
</dbReference>